<evidence type="ECO:0000256" key="4">
    <source>
        <dbReference type="ARBA" id="ARBA00022840"/>
    </source>
</evidence>
<dbReference type="EMBL" id="JALJOU010000018">
    <property type="protein sequence ID" value="KAK9838489.1"/>
    <property type="molecule type" value="Genomic_DNA"/>
</dbReference>
<dbReference type="GO" id="GO:0016020">
    <property type="term" value="C:membrane"/>
    <property type="evidence" value="ECO:0007669"/>
    <property type="project" value="TreeGrafter"/>
</dbReference>
<dbReference type="GO" id="GO:0005829">
    <property type="term" value="C:cytosol"/>
    <property type="evidence" value="ECO:0007669"/>
    <property type="project" value="TreeGrafter"/>
</dbReference>
<evidence type="ECO:0000256" key="3">
    <source>
        <dbReference type="ARBA" id="ARBA00022777"/>
    </source>
</evidence>
<keyword evidence="1" id="KW-0808">Transferase</keyword>
<keyword evidence="4 5" id="KW-0067">ATP-binding</keyword>
<dbReference type="GO" id="GO:0000407">
    <property type="term" value="C:phagophore assembly site"/>
    <property type="evidence" value="ECO:0007669"/>
    <property type="project" value="TreeGrafter"/>
</dbReference>
<evidence type="ECO:0000256" key="2">
    <source>
        <dbReference type="ARBA" id="ARBA00022741"/>
    </source>
</evidence>
<reference evidence="8 9" key="1">
    <citation type="journal article" date="2024" name="Nat. Commun.">
        <title>Phylogenomics reveals the evolutionary origins of lichenization in chlorophyte algae.</title>
        <authorList>
            <person name="Puginier C."/>
            <person name="Libourel C."/>
            <person name="Otte J."/>
            <person name="Skaloud P."/>
            <person name="Haon M."/>
            <person name="Grisel S."/>
            <person name="Petersen M."/>
            <person name="Berrin J.G."/>
            <person name="Delaux P.M."/>
            <person name="Dal Grande F."/>
            <person name="Keller J."/>
        </authorList>
    </citation>
    <scope>NUCLEOTIDE SEQUENCE [LARGE SCALE GENOMIC DNA]</scope>
    <source>
        <strain evidence="8 9">SAG 245.80</strain>
    </source>
</reference>
<dbReference type="SMART" id="SM00220">
    <property type="entry name" value="S_TKc"/>
    <property type="match status" value="1"/>
</dbReference>
<evidence type="ECO:0000256" key="1">
    <source>
        <dbReference type="ARBA" id="ARBA00022679"/>
    </source>
</evidence>
<dbReference type="Gene3D" id="3.30.200.20">
    <property type="entry name" value="Phosphorylase Kinase, domain 1"/>
    <property type="match status" value="1"/>
</dbReference>
<feature type="domain" description="Protein kinase" evidence="7">
    <location>
        <begin position="128"/>
        <end position="415"/>
    </location>
</feature>
<dbReference type="InterPro" id="IPR000719">
    <property type="entry name" value="Prot_kinase_dom"/>
</dbReference>
<feature type="compositionally biased region" description="Low complexity" evidence="6">
    <location>
        <begin position="44"/>
        <end position="59"/>
    </location>
</feature>
<dbReference type="PANTHER" id="PTHR24348:SF22">
    <property type="entry name" value="NON-SPECIFIC SERINE_THREONINE PROTEIN KINASE"/>
    <property type="match status" value="1"/>
</dbReference>
<evidence type="ECO:0000259" key="7">
    <source>
        <dbReference type="PROSITE" id="PS50011"/>
    </source>
</evidence>
<dbReference type="InterPro" id="IPR045269">
    <property type="entry name" value="Atg1-like"/>
</dbReference>
<dbReference type="Pfam" id="PF00069">
    <property type="entry name" value="Pkinase"/>
    <property type="match status" value="1"/>
</dbReference>
<keyword evidence="9" id="KW-1185">Reference proteome</keyword>
<gene>
    <name evidence="8" type="ORF">WJX81_002578</name>
</gene>
<name>A0AAW1RXM0_9CHLO</name>
<organism evidence="8 9">
    <name type="scientific">Elliptochloris bilobata</name>
    <dbReference type="NCBI Taxonomy" id="381761"/>
    <lineage>
        <taxon>Eukaryota</taxon>
        <taxon>Viridiplantae</taxon>
        <taxon>Chlorophyta</taxon>
        <taxon>core chlorophytes</taxon>
        <taxon>Trebouxiophyceae</taxon>
        <taxon>Trebouxiophyceae incertae sedis</taxon>
        <taxon>Elliptochloris clade</taxon>
        <taxon>Elliptochloris</taxon>
    </lineage>
</organism>
<dbReference type="PANTHER" id="PTHR24348">
    <property type="entry name" value="SERINE/THREONINE-PROTEIN KINASE UNC-51-RELATED"/>
    <property type="match status" value="1"/>
</dbReference>
<evidence type="ECO:0000313" key="9">
    <source>
        <dbReference type="Proteomes" id="UP001445335"/>
    </source>
</evidence>
<sequence>MQTTTTLHPAPWKLSSGVCLGGINMAGTGGANIRQPPIATPDRAAGPASTTATPNAASTDSGASSTVAWEQLVEQSCASTPVPSPLPAAGDGWCRWPSRRGCGACAAADRLHAPSPLMGECFEADYVLHQCARLGRGASGAVYRCSVVGAPAGEQYAVKVIALRKYEDRALAGRERRALELLRGAARVVQLRRAYVAACRAHLVFELLGQGSTLRELLHQSAGAPPPALLRGIARELLLALSEVHARGLCHLDVKPANVWVAGSSAAPRVCLLDLAFAHEFALGGRAMMAVPSALCGSPAYMAPEVVAADAAHLRTHRFAPYDGRAADAWSAGVTLFEAAFPGAGPPFCPPAKALDPLAEIAALHAAWAAATPAHPVMQQLAAATPQERDFWQRLLSADPGVRLTVEAALAHPFLQGSC</sequence>
<feature type="region of interest" description="Disordered" evidence="6">
    <location>
        <begin position="30"/>
        <end position="65"/>
    </location>
</feature>
<dbReference type="AlphaFoldDB" id="A0AAW1RXM0"/>
<dbReference type="CDD" id="cd00180">
    <property type="entry name" value="PKc"/>
    <property type="match status" value="1"/>
</dbReference>
<dbReference type="InterPro" id="IPR017441">
    <property type="entry name" value="Protein_kinase_ATP_BS"/>
</dbReference>
<evidence type="ECO:0000256" key="5">
    <source>
        <dbReference type="PROSITE-ProRule" id="PRU10141"/>
    </source>
</evidence>
<dbReference type="GO" id="GO:0000045">
    <property type="term" value="P:autophagosome assembly"/>
    <property type="evidence" value="ECO:0007669"/>
    <property type="project" value="TreeGrafter"/>
</dbReference>
<keyword evidence="3" id="KW-0418">Kinase</keyword>
<dbReference type="GO" id="GO:0005776">
    <property type="term" value="C:autophagosome"/>
    <property type="evidence" value="ECO:0007669"/>
    <property type="project" value="TreeGrafter"/>
</dbReference>
<feature type="binding site" evidence="5">
    <location>
        <position position="159"/>
    </location>
    <ligand>
        <name>ATP</name>
        <dbReference type="ChEBI" id="CHEBI:30616"/>
    </ligand>
</feature>
<dbReference type="InterPro" id="IPR011009">
    <property type="entry name" value="Kinase-like_dom_sf"/>
</dbReference>
<dbReference type="GO" id="GO:0010506">
    <property type="term" value="P:regulation of autophagy"/>
    <property type="evidence" value="ECO:0007669"/>
    <property type="project" value="InterPro"/>
</dbReference>
<dbReference type="GO" id="GO:0004674">
    <property type="term" value="F:protein serine/threonine kinase activity"/>
    <property type="evidence" value="ECO:0007669"/>
    <property type="project" value="InterPro"/>
</dbReference>
<dbReference type="PROSITE" id="PS50011">
    <property type="entry name" value="PROTEIN_KINASE_DOM"/>
    <property type="match status" value="1"/>
</dbReference>
<accession>A0AAW1RXM0</accession>
<dbReference type="GO" id="GO:0005524">
    <property type="term" value="F:ATP binding"/>
    <property type="evidence" value="ECO:0007669"/>
    <property type="project" value="UniProtKB-UniRule"/>
</dbReference>
<keyword evidence="2 5" id="KW-0547">Nucleotide-binding</keyword>
<comment type="caution">
    <text evidence="8">The sequence shown here is derived from an EMBL/GenBank/DDBJ whole genome shotgun (WGS) entry which is preliminary data.</text>
</comment>
<proteinExistence type="predicted"/>
<dbReference type="Proteomes" id="UP001445335">
    <property type="component" value="Unassembled WGS sequence"/>
</dbReference>
<dbReference type="SUPFAM" id="SSF56112">
    <property type="entry name" value="Protein kinase-like (PK-like)"/>
    <property type="match status" value="1"/>
</dbReference>
<dbReference type="Gene3D" id="1.10.510.10">
    <property type="entry name" value="Transferase(Phosphotransferase) domain 1"/>
    <property type="match status" value="1"/>
</dbReference>
<protein>
    <recommendedName>
        <fullName evidence="7">Protein kinase domain-containing protein</fullName>
    </recommendedName>
</protein>
<evidence type="ECO:0000313" key="8">
    <source>
        <dbReference type="EMBL" id="KAK9838489.1"/>
    </source>
</evidence>
<dbReference type="PROSITE" id="PS00107">
    <property type="entry name" value="PROTEIN_KINASE_ATP"/>
    <property type="match status" value="1"/>
</dbReference>
<evidence type="ECO:0000256" key="6">
    <source>
        <dbReference type="SAM" id="MobiDB-lite"/>
    </source>
</evidence>